<evidence type="ECO:0000256" key="6">
    <source>
        <dbReference type="ARBA" id="ARBA00022989"/>
    </source>
</evidence>
<accession>A0A8S0QVM8</accession>
<organism evidence="9 10">
    <name type="scientific">Olea europaea subsp. europaea</name>
    <dbReference type="NCBI Taxonomy" id="158383"/>
    <lineage>
        <taxon>Eukaryota</taxon>
        <taxon>Viridiplantae</taxon>
        <taxon>Streptophyta</taxon>
        <taxon>Embryophyta</taxon>
        <taxon>Tracheophyta</taxon>
        <taxon>Spermatophyta</taxon>
        <taxon>Magnoliopsida</taxon>
        <taxon>eudicotyledons</taxon>
        <taxon>Gunneridae</taxon>
        <taxon>Pentapetalae</taxon>
        <taxon>asterids</taxon>
        <taxon>lamiids</taxon>
        <taxon>Lamiales</taxon>
        <taxon>Oleaceae</taxon>
        <taxon>Oleeae</taxon>
        <taxon>Olea</taxon>
    </lineage>
</organism>
<dbReference type="Pfam" id="PF07019">
    <property type="entry name" value="EMC6"/>
    <property type="match status" value="1"/>
</dbReference>
<dbReference type="InterPro" id="IPR029008">
    <property type="entry name" value="EMC6-like"/>
</dbReference>
<protein>
    <recommendedName>
        <fullName evidence="3">ER membrane protein complex subunit 6</fullName>
    </recommendedName>
</protein>
<dbReference type="Gramene" id="OE9A074362T1">
    <property type="protein sequence ID" value="OE9A074362C1"/>
    <property type="gene ID" value="OE9A074362"/>
</dbReference>
<evidence type="ECO:0000313" key="9">
    <source>
        <dbReference type="EMBL" id="CAA2969863.1"/>
    </source>
</evidence>
<evidence type="ECO:0000256" key="4">
    <source>
        <dbReference type="ARBA" id="ARBA00022692"/>
    </source>
</evidence>
<keyword evidence="4 8" id="KW-0812">Transmembrane</keyword>
<feature type="transmembrane region" description="Helical" evidence="8">
    <location>
        <begin position="143"/>
        <end position="161"/>
    </location>
</feature>
<evidence type="ECO:0000256" key="5">
    <source>
        <dbReference type="ARBA" id="ARBA00022824"/>
    </source>
</evidence>
<dbReference type="GO" id="GO:0072546">
    <property type="term" value="C:EMC complex"/>
    <property type="evidence" value="ECO:0007669"/>
    <property type="project" value="InterPro"/>
</dbReference>
<dbReference type="OrthoDB" id="16510at2759"/>
<gene>
    <name evidence="9" type="ORF">OLEA9_A074362</name>
</gene>
<proteinExistence type="inferred from homology"/>
<comment type="caution">
    <text evidence="9">The sequence shown here is derived from an EMBL/GenBank/DDBJ whole genome shotgun (WGS) entry which is preliminary data.</text>
</comment>
<dbReference type="Proteomes" id="UP000594638">
    <property type="component" value="Unassembled WGS sequence"/>
</dbReference>
<dbReference type="PANTHER" id="PTHR20994">
    <property type="entry name" value="ER MEMBRANE PROTEIN COMPLEX SUBUNIT 6"/>
    <property type="match status" value="1"/>
</dbReference>
<feature type="transmembrane region" description="Helical" evidence="8">
    <location>
        <begin position="86"/>
        <end position="105"/>
    </location>
</feature>
<name>A0A8S0QVM8_OLEEU</name>
<comment type="similarity">
    <text evidence="2">Belongs to the EMC6 family.</text>
</comment>
<reference evidence="9 10" key="1">
    <citation type="submission" date="2019-12" db="EMBL/GenBank/DDBJ databases">
        <authorList>
            <person name="Alioto T."/>
            <person name="Alioto T."/>
            <person name="Gomez Garrido J."/>
        </authorList>
    </citation>
    <scope>NUCLEOTIDE SEQUENCE [LARGE SCALE GENOMIC DNA]</scope>
</reference>
<sequence>MGLERDDITPGMCNNNAESPTKCFHRRFAVFVRFFSSSANLKLVRKSEGEKAMANLGAPGKTAGDITDELLTFNVENMQNNAKIIYYSRTFMSIVGGVIAGILGFTGLTGFLFYFLVMAITSVGLASKASFSVHSYFDGWNKIIFDGFLGGLLSFVLFWTYPYDVTLLIFIKTICRGL</sequence>
<evidence type="ECO:0000313" key="10">
    <source>
        <dbReference type="Proteomes" id="UP000594638"/>
    </source>
</evidence>
<keyword evidence="5" id="KW-0256">Endoplasmic reticulum</keyword>
<dbReference type="GO" id="GO:0034975">
    <property type="term" value="P:protein folding in endoplasmic reticulum"/>
    <property type="evidence" value="ECO:0007669"/>
    <property type="project" value="TreeGrafter"/>
</dbReference>
<dbReference type="GO" id="GO:0000045">
    <property type="term" value="P:autophagosome assembly"/>
    <property type="evidence" value="ECO:0007669"/>
    <property type="project" value="TreeGrafter"/>
</dbReference>
<evidence type="ECO:0000256" key="2">
    <source>
        <dbReference type="ARBA" id="ARBA00009436"/>
    </source>
</evidence>
<keyword evidence="7 8" id="KW-0472">Membrane</keyword>
<dbReference type="AlphaFoldDB" id="A0A8S0QVM8"/>
<keyword evidence="10" id="KW-1185">Reference proteome</keyword>
<evidence type="ECO:0000256" key="3">
    <source>
        <dbReference type="ARBA" id="ARBA00020827"/>
    </source>
</evidence>
<comment type="subcellular location">
    <subcellularLocation>
        <location evidence="1">Endoplasmic reticulum membrane</location>
        <topology evidence="1">Multi-pass membrane protein</topology>
    </subcellularLocation>
</comment>
<dbReference type="PANTHER" id="PTHR20994:SF0">
    <property type="entry name" value="ER MEMBRANE PROTEIN COMPLEX SUBUNIT 6"/>
    <property type="match status" value="1"/>
</dbReference>
<dbReference type="InterPro" id="IPR008504">
    <property type="entry name" value="Emc6"/>
</dbReference>
<keyword evidence="6 8" id="KW-1133">Transmembrane helix</keyword>
<evidence type="ECO:0000256" key="7">
    <source>
        <dbReference type="ARBA" id="ARBA00023136"/>
    </source>
</evidence>
<dbReference type="EMBL" id="CACTIH010001954">
    <property type="protein sequence ID" value="CAA2969863.1"/>
    <property type="molecule type" value="Genomic_DNA"/>
</dbReference>
<evidence type="ECO:0000256" key="8">
    <source>
        <dbReference type="SAM" id="Phobius"/>
    </source>
</evidence>
<evidence type="ECO:0000256" key="1">
    <source>
        <dbReference type="ARBA" id="ARBA00004477"/>
    </source>
</evidence>